<reference evidence="2 3" key="1">
    <citation type="submission" date="2018-01" db="EMBL/GenBank/DDBJ databases">
        <title>Whole genome sequencing of Histamine producing bacteria.</title>
        <authorList>
            <person name="Butler K."/>
        </authorList>
    </citation>
    <scope>NUCLEOTIDE SEQUENCE [LARGE SCALE GENOMIC DNA]</scope>
    <source>
        <strain evidence="2 3">FS-7.2</strain>
    </source>
</reference>
<comment type="caution">
    <text evidence="2">The sequence shown here is derived from an EMBL/GenBank/DDBJ whole genome shotgun (WGS) entry which is preliminary data.</text>
</comment>
<evidence type="ECO:0000313" key="2">
    <source>
        <dbReference type="EMBL" id="PSV00507.1"/>
    </source>
</evidence>
<dbReference type="EMBL" id="PYNF01000003">
    <property type="protein sequence ID" value="PSV00507.1"/>
    <property type="molecule type" value="Genomic_DNA"/>
</dbReference>
<feature type="transmembrane region" description="Helical" evidence="1">
    <location>
        <begin position="52"/>
        <end position="70"/>
    </location>
</feature>
<keyword evidence="1" id="KW-1133">Transmembrane helix</keyword>
<accession>A0A2T3KLI4</accession>
<keyword evidence="1" id="KW-0812">Transmembrane</keyword>
<dbReference type="RefSeq" id="WP_107289137.1">
    <property type="nucleotide sequence ID" value="NZ_PYNF01000003.1"/>
</dbReference>
<gene>
    <name evidence="2" type="ORF">C9J27_05065</name>
</gene>
<evidence type="ECO:0000313" key="3">
    <source>
        <dbReference type="Proteomes" id="UP000241426"/>
    </source>
</evidence>
<protein>
    <submittedName>
        <fullName evidence="2">Uncharacterized protein</fullName>
    </submittedName>
</protein>
<organism evidence="2 3">
    <name type="scientific">Photobacterium kishitanii</name>
    <dbReference type="NCBI Taxonomy" id="318456"/>
    <lineage>
        <taxon>Bacteria</taxon>
        <taxon>Pseudomonadati</taxon>
        <taxon>Pseudomonadota</taxon>
        <taxon>Gammaproteobacteria</taxon>
        <taxon>Vibrionales</taxon>
        <taxon>Vibrionaceae</taxon>
        <taxon>Photobacterium</taxon>
    </lineage>
</organism>
<dbReference type="AlphaFoldDB" id="A0A2T3KLI4"/>
<keyword evidence="1" id="KW-0472">Membrane</keyword>
<name>A0A2T3KLI4_9GAMM</name>
<proteinExistence type="predicted"/>
<dbReference type="Proteomes" id="UP000241426">
    <property type="component" value="Unassembled WGS sequence"/>
</dbReference>
<sequence length="211" mass="22716">MKDLTTGLRWLFSVLCIISSIGGLIDGQIFGAILLILIGLALNPKFNTKIKGWKLFALVLALILILPATIDKNKNKESTANNISKVDVVLVGLNSNSGWSKLTENAITGKAVNNIAPSVVSKNGIERFALLTAISEKECSALHNTTGSMTVNGKTINVTLSCFSKVGLWSMVDNISDSKMMINLFKKSNSVTINDVTYSAKGFTKAHNLIK</sequence>
<evidence type="ECO:0000256" key="1">
    <source>
        <dbReference type="SAM" id="Phobius"/>
    </source>
</evidence>
<feature type="transmembrane region" description="Helical" evidence="1">
    <location>
        <begin position="12"/>
        <end position="40"/>
    </location>
</feature>